<proteinExistence type="predicted"/>
<evidence type="ECO:0000313" key="2">
    <source>
        <dbReference type="Proteomes" id="UP000054047"/>
    </source>
</evidence>
<dbReference type="AlphaFoldDB" id="A0A0C2DV65"/>
<reference evidence="1 2" key="1">
    <citation type="submission" date="2013-12" db="EMBL/GenBank/DDBJ databases">
        <title>Draft genome of the parsitic nematode Ancylostoma duodenale.</title>
        <authorList>
            <person name="Mitreva M."/>
        </authorList>
    </citation>
    <scope>NUCLEOTIDE SEQUENCE [LARGE SCALE GENOMIC DNA]</scope>
    <source>
        <strain evidence="1 2">Zhejiang</strain>
    </source>
</reference>
<protein>
    <submittedName>
        <fullName evidence="1">Uncharacterized protein</fullName>
    </submittedName>
</protein>
<accession>A0A0C2DV65</accession>
<dbReference type="EMBL" id="KN726982">
    <property type="protein sequence ID" value="KIH66747.1"/>
    <property type="molecule type" value="Genomic_DNA"/>
</dbReference>
<name>A0A0C2DV65_9BILA</name>
<sequence>MHYAFLQRFLSLTRTGSIYKAGERSATRPRLNTASGGRRRTIAETITRGVRGSAMDANNKWSIKTPCTAHFVPT</sequence>
<gene>
    <name evidence="1" type="ORF">ANCDUO_02925</name>
</gene>
<keyword evidence="2" id="KW-1185">Reference proteome</keyword>
<evidence type="ECO:0000313" key="1">
    <source>
        <dbReference type="EMBL" id="KIH66747.1"/>
    </source>
</evidence>
<dbReference type="Proteomes" id="UP000054047">
    <property type="component" value="Unassembled WGS sequence"/>
</dbReference>
<organism evidence="1 2">
    <name type="scientific">Ancylostoma duodenale</name>
    <dbReference type="NCBI Taxonomy" id="51022"/>
    <lineage>
        <taxon>Eukaryota</taxon>
        <taxon>Metazoa</taxon>
        <taxon>Ecdysozoa</taxon>
        <taxon>Nematoda</taxon>
        <taxon>Chromadorea</taxon>
        <taxon>Rhabditida</taxon>
        <taxon>Rhabditina</taxon>
        <taxon>Rhabditomorpha</taxon>
        <taxon>Strongyloidea</taxon>
        <taxon>Ancylostomatidae</taxon>
        <taxon>Ancylostomatinae</taxon>
        <taxon>Ancylostoma</taxon>
    </lineage>
</organism>